<dbReference type="InterPro" id="IPR004515">
    <property type="entry name" value="Phosphoheptose_Isoase"/>
</dbReference>
<organism evidence="11 12">
    <name type="scientific">Mucilaginibacter roseus</name>
    <dbReference type="NCBI Taxonomy" id="1528868"/>
    <lineage>
        <taxon>Bacteria</taxon>
        <taxon>Pseudomonadati</taxon>
        <taxon>Bacteroidota</taxon>
        <taxon>Sphingobacteriia</taxon>
        <taxon>Sphingobacteriales</taxon>
        <taxon>Sphingobacteriaceae</taxon>
        <taxon>Mucilaginibacter</taxon>
    </lineage>
</organism>
<dbReference type="PROSITE" id="PS51464">
    <property type="entry name" value="SIS"/>
    <property type="match status" value="1"/>
</dbReference>
<evidence type="ECO:0000259" key="10">
    <source>
        <dbReference type="PROSITE" id="PS51464"/>
    </source>
</evidence>
<dbReference type="InterPro" id="IPR046348">
    <property type="entry name" value="SIS_dom_sf"/>
</dbReference>
<feature type="binding site" evidence="9">
    <location>
        <position position="75"/>
    </location>
    <ligand>
        <name>substrate</name>
    </ligand>
</feature>
<reference evidence="11 12" key="1">
    <citation type="submission" date="2021-12" db="EMBL/GenBank/DDBJ databases">
        <title>Mucilaginibacter roseus genome.</title>
        <authorList>
            <person name="Ferreira J.R."/>
            <person name="Newman J.D."/>
        </authorList>
    </citation>
    <scope>NUCLEOTIDE SEQUENCE [LARGE SCALE GENOMIC DNA]</scope>
    <source>
        <strain evidence="11 12">LMG 28454</strain>
    </source>
</reference>
<keyword evidence="6 9" id="KW-0862">Zinc</keyword>
<evidence type="ECO:0000256" key="1">
    <source>
        <dbReference type="ARBA" id="ARBA00000348"/>
    </source>
</evidence>
<evidence type="ECO:0000256" key="3">
    <source>
        <dbReference type="ARBA" id="ARBA00009894"/>
    </source>
</evidence>
<evidence type="ECO:0000256" key="8">
    <source>
        <dbReference type="ARBA" id="ARBA00023277"/>
    </source>
</evidence>
<name>A0ABS8U1G4_9SPHI</name>
<dbReference type="Gene3D" id="3.40.50.10490">
    <property type="entry name" value="Glucose-6-phosphate isomerase like protein, domain 1"/>
    <property type="match status" value="1"/>
</dbReference>
<dbReference type="SUPFAM" id="SSF53697">
    <property type="entry name" value="SIS domain"/>
    <property type="match status" value="1"/>
</dbReference>
<feature type="binding site" evidence="9">
    <location>
        <position position="182"/>
    </location>
    <ligand>
        <name>substrate</name>
    </ligand>
</feature>
<dbReference type="HAMAP" id="MF_00067">
    <property type="entry name" value="GmhA"/>
    <property type="match status" value="1"/>
</dbReference>
<dbReference type="EC" id="5.3.1.28" evidence="9"/>
<evidence type="ECO:0000256" key="5">
    <source>
        <dbReference type="ARBA" id="ARBA00022723"/>
    </source>
</evidence>
<feature type="binding site" evidence="9">
    <location>
        <begin position="104"/>
        <end position="105"/>
    </location>
    <ligand>
        <name>substrate</name>
    </ligand>
</feature>
<dbReference type="RefSeq" id="WP_232175727.1">
    <property type="nucleotide sequence ID" value="NZ_JAJPWV010000001.1"/>
</dbReference>
<evidence type="ECO:0000256" key="9">
    <source>
        <dbReference type="HAMAP-Rule" id="MF_00067"/>
    </source>
</evidence>
<comment type="similarity">
    <text evidence="3 9">Belongs to the SIS family. GmhA subfamily.</text>
</comment>
<comment type="subcellular location">
    <subcellularLocation>
        <location evidence="2 9">Cytoplasm</location>
    </subcellularLocation>
</comment>
<gene>
    <name evidence="9" type="primary">gmhA</name>
    <name evidence="11" type="ORF">LT679_03990</name>
</gene>
<evidence type="ECO:0000256" key="4">
    <source>
        <dbReference type="ARBA" id="ARBA00022490"/>
    </source>
</evidence>
<keyword evidence="4 9" id="KW-0963">Cytoplasm</keyword>
<dbReference type="Proteomes" id="UP001199919">
    <property type="component" value="Unassembled WGS sequence"/>
</dbReference>
<keyword evidence="5 9" id="KW-0479">Metal-binding</keyword>
<comment type="miscellaneous">
    <text evidence="9">The reaction produces a racemic mixture of D-glycero-alpha-D-manno-heptose 7-phosphate and D-glycero-beta-D-manno-heptose 7-phosphate.</text>
</comment>
<feature type="binding site" evidence="9">
    <location>
        <position position="190"/>
    </location>
    <ligand>
        <name>Zn(2+)</name>
        <dbReference type="ChEBI" id="CHEBI:29105"/>
    </ligand>
</feature>
<comment type="catalytic activity">
    <reaction evidence="1 9">
        <text>2 D-sedoheptulose 7-phosphate = D-glycero-alpha-D-manno-heptose 7-phosphate + D-glycero-beta-D-manno-heptose 7-phosphate</text>
        <dbReference type="Rhea" id="RHEA:27489"/>
        <dbReference type="ChEBI" id="CHEBI:57483"/>
        <dbReference type="ChEBI" id="CHEBI:60203"/>
        <dbReference type="ChEBI" id="CHEBI:60204"/>
        <dbReference type="EC" id="5.3.1.28"/>
    </reaction>
</comment>
<sequence>MLGSSYNQSTYAADAGVSYLQSVDELIKVLSASVHLEECIDAAAQAIKRSILNGGKLITCGNGGSAADALHLSEELVGRYKAERRSLPAICLNADVTAITCIGNDYGFDEIYARQLEGLGKLGDVLVGFSTSGNSANIIKAFEQATAQGITTIYLGGKDGGMIKGTCDIELIVPSNTTARIQEVHTLILHQWLEELDATDWSDLK</sequence>
<comment type="cofactor">
    <cofactor evidence="9">
        <name>Zn(2+)</name>
        <dbReference type="ChEBI" id="CHEBI:29105"/>
    </cofactor>
    <text evidence="9">Binds 1 zinc ion per subunit.</text>
</comment>
<feature type="binding site" evidence="9">
    <location>
        <position position="182"/>
    </location>
    <ligand>
        <name>Zn(2+)</name>
        <dbReference type="ChEBI" id="CHEBI:29105"/>
    </ligand>
</feature>
<feature type="binding site" evidence="9">
    <location>
        <begin position="62"/>
        <end position="64"/>
    </location>
    <ligand>
        <name>substrate</name>
    </ligand>
</feature>
<dbReference type="InterPro" id="IPR035461">
    <property type="entry name" value="GmhA/DiaA"/>
</dbReference>
<proteinExistence type="inferred from homology"/>
<feature type="domain" description="SIS" evidence="10">
    <location>
        <begin position="47"/>
        <end position="205"/>
    </location>
</feature>
<evidence type="ECO:0000256" key="7">
    <source>
        <dbReference type="ARBA" id="ARBA00023235"/>
    </source>
</evidence>
<evidence type="ECO:0000313" key="12">
    <source>
        <dbReference type="Proteomes" id="UP001199919"/>
    </source>
</evidence>
<dbReference type="InterPro" id="IPR001347">
    <property type="entry name" value="SIS_dom"/>
</dbReference>
<evidence type="ECO:0000256" key="6">
    <source>
        <dbReference type="ARBA" id="ARBA00022833"/>
    </source>
</evidence>
<dbReference type="Pfam" id="PF13580">
    <property type="entry name" value="SIS_2"/>
    <property type="match status" value="1"/>
</dbReference>
<comment type="caution">
    <text evidence="11">The sequence shown here is derived from an EMBL/GenBank/DDBJ whole genome shotgun (WGS) entry which is preliminary data.</text>
</comment>
<evidence type="ECO:0000313" key="11">
    <source>
        <dbReference type="EMBL" id="MCD8739754.1"/>
    </source>
</evidence>
<dbReference type="PANTHER" id="PTHR30390:SF6">
    <property type="entry name" value="DNAA INITIATOR-ASSOCIATING PROTEIN DIAA"/>
    <property type="match status" value="1"/>
</dbReference>
<evidence type="ECO:0000256" key="2">
    <source>
        <dbReference type="ARBA" id="ARBA00004496"/>
    </source>
</evidence>
<feature type="binding site" evidence="9">
    <location>
        <position position="71"/>
    </location>
    <ligand>
        <name>Zn(2+)</name>
        <dbReference type="ChEBI" id="CHEBI:29105"/>
    </ligand>
</feature>
<comment type="function">
    <text evidence="9">Catalyzes the isomerization of sedoheptulose 7-phosphate in D-glycero-D-manno-heptose 7-phosphate.</text>
</comment>
<comment type="pathway">
    <text evidence="9">Carbohydrate biosynthesis; D-glycero-D-manno-heptose 7-phosphate biosynthesis; D-glycero-alpha-D-manno-heptose 7-phosphate and D-glycero-beta-D-manno-heptose 7-phosphate from sedoheptulose 7-phosphate: step 1/1.</text>
</comment>
<feature type="binding site" evidence="9">
    <location>
        <position position="75"/>
    </location>
    <ligand>
        <name>Zn(2+)</name>
        <dbReference type="ChEBI" id="CHEBI:29105"/>
    </ligand>
</feature>
<feature type="binding site" evidence="9">
    <location>
        <position position="135"/>
    </location>
    <ligand>
        <name>substrate</name>
    </ligand>
</feature>
<keyword evidence="7 9" id="KW-0413">Isomerase</keyword>
<keyword evidence="8 9" id="KW-0119">Carbohydrate metabolism</keyword>
<keyword evidence="12" id="KW-1185">Reference proteome</keyword>
<feature type="binding site" evidence="9">
    <location>
        <begin position="130"/>
        <end position="132"/>
    </location>
    <ligand>
        <name>substrate</name>
    </ligand>
</feature>
<dbReference type="PANTHER" id="PTHR30390">
    <property type="entry name" value="SEDOHEPTULOSE 7-PHOSPHATE ISOMERASE / DNAA INITIATOR-ASSOCIATING FACTOR FOR REPLICATION INITIATION"/>
    <property type="match status" value="1"/>
</dbReference>
<accession>A0ABS8U1G4</accession>
<dbReference type="CDD" id="cd05006">
    <property type="entry name" value="SIS_GmhA"/>
    <property type="match status" value="1"/>
</dbReference>
<dbReference type="InterPro" id="IPR050099">
    <property type="entry name" value="SIS_GmhA/DiaA_subfam"/>
</dbReference>
<dbReference type="EMBL" id="JAJPWV010000001">
    <property type="protein sequence ID" value="MCD8739754.1"/>
    <property type="molecule type" value="Genomic_DNA"/>
</dbReference>
<protein>
    <recommendedName>
        <fullName evidence="9">Phosphoheptose isomerase</fullName>
        <ecNumber evidence="9">5.3.1.28</ecNumber>
    </recommendedName>
    <alternativeName>
        <fullName evidence="9">Sedoheptulose 7-phosphate isomerase</fullName>
    </alternativeName>
</protein>